<dbReference type="AlphaFoldDB" id="A0A1G8I8M5"/>
<dbReference type="InterPro" id="IPR051043">
    <property type="entry name" value="Sulfatase_Mod_Factor_Kinase"/>
</dbReference>
<dbReference type="Pfam" id="PF03781">
    <property type="entry name" value="FGE-sulfatase"/>
    <property type="match status" value="1"/>
</dbReference>
<dbReference type="Proteomes" id="UP000183263">
    <property type="component" value="Unassembled WGS sequence"/>
</dbReference>
<dbReference type="SUPFAM" id="SSF56436">
    <property type="entry name" value="C-type lectin-like"/>
    <property type="match status" value="1"/>
</dbReference>
<dbReference type="PANTHER" id="PTHR23150">
    <property type="entry name" value="SULFATASE MODIFYING FACTOR 1, 2"/>
    <property type="match status" value="1"/>
</dbReference>
<dbReference type="OrthoDB" id="9768004at2"/>
<evidence type="ECO:0000313" key="2">
    <source>
        <dbReference type="EMBL" id="SDI15192.1"/>
    </source>
</evidence>
<dbReference type="EMBL" id="FNDN01000005">
    <property type="protein sequence ID" value="SDI15192.1"/>
    <property type="molecule type" value="Genomic_DNA"/>
</dbReference>
<proteinExistence type="predicted"/>
<dbReference type="GO" id="GO:0120147">
    <property type="term" value="F:formylglycine-generating oxidase activity"/>
    <property type="evidence" value="ECO:0007669"/>
    <property type="project" value="TreeGrafter"/>
</dbReference>
<dbReference type="PANTHER" id="PTHR23150:SF19">
    <property type="entry name" value="FORMYLGLYCINE-GENERATING ENZYME"/>
    <property type="match status" value="1"/>
</dbReference>
<reference evidence="2 3" key="1">
    <citation type="submission" date="2016-10" db="EMBL/GenBank/DDBJ databases">
        <authorList>
            <person name="de Groot N.N."/>
        </authorList>
    </citation>
    <scope>NUCLEOTIDE SEQUENCE [LARGE SCALE GENOMIC DNA]</scope>
    <source>
        <strain evidence="2 3">DSM 44892</strain>
    </source>
</reference>
<evidence type="ECO:0000313" key="3">
    <source>
        <dbReference type="Proteomes" id="UP000183263"/>
    </source>
</evidence>
<dbReference type="InterPro" id="IPR042095">
    <property type="entry name" value="SUMF_sf"/>
</dbReference>
<dbReference type="InterPro" id="IPR016187">
    <property type="entry name" value="CTDL_fold"/>
</dbReference>
<dbReference type="Gene3D" id="3.90.1580.10">
    <property type="entry name" value="paralog of FGE (formylglycine-generating enzyme)"/>
    <property type="match status" value="1"/>
</dbReference>
<name>A0A1G8I8M5_9NOCA</name>
<dbReference type="InterPro" id="IPR005532">
    <property type="entry name" value="SUMF_dom"/>
</dbReference>
<gene>
    <name evidence="2" type="ORF">SAMN05444695_105195</name>
</gene>
<keyword evidence="3" id="KW-1185">Reference proteome</keyword>
<organism evidence="2 3">
    <name type="scientific">Rhodococcus triatomae</name>
    <dbReference type="NCBI Taxonomy" id="300028"/>
    <lineage>
        <taxon>Bacteria</taxon>
        <taxon>Bacillati</taxon>
        <taxon>Actinomycetota</taxon>
        <taxon>Actinomycetes</taxon>
        <taxon>Mycobacteriales</taxon>
        <taxon>Nocardiaceae</taxon>
        <taxon>Rhodococcus</taxon>
    </lineage>
</organism>
<sequence>MGSDDPWAYPQDREGPPRQVQVAPFEIGATTVTVAEFARFVNATGYETDAERFGDSLVFAGVLGADAERWPRVAATPWWCVVAGADWRHPGGRGTALSSVADLTDHPVTHVSRRDAQVYCRWSGTDLPSEAQWEYAARGGLTGQPFPWGAELTPGGEHRMNVWQGTFPEENTAEDGWLWTAPARSYPPNGYGLFNTTGNVWEWTASGFDPDSGDDRAVMRGGSYLCHESYCRRYRVSARSAATEDTSSGHIGFRVIRGGA</sequence>
<protein>
    <submittedName>
        <fullName evidence="2">Formylglycine-generating enzyme, required for sulfatase activity, contains SUMF1/FGE domain</fullName>
    </submittedName>
</protein>
<accession>A0A1G8I8M5</accession>
<evidence type="ECO:0000259" key="1">
    <source>
        <dbReference type="Pfam" id="PF03781"/>
    </source>
</evidence>
<feature type="domain" description="Sulfatase-modifying factor enzyme-like" evidence="1">
    <location>
        <begin position="1"/>
        <end position="257"/>
    </location>
</feature>